<protein>
    <submittedName>
        <fullName evidence="1">Uncharacterized protein</fullName>
    </submittedName>
</protein>
<dbReference type="AlphaFoldDB" id="A0A7W8G6F1"/>
<comment type="caution">
    <text evidence="1">The sequence shown here is derived from an EMBL/GenBank/DDBJ whole genome shotgun (WGS) entry which is preliminary data.</text>
</comment>
<keyword evidence="2" id="KW-1185">Reference proteome</keyword>
<organism evidence="1 2">
    <name type="scientific">Treponema ruminis</name>
    <dbReference type="NCBI Taxonomy" id="744515"/>
    <lineage>
        <taxon>Bacteria</taxon>
        <taxon>Pseudomonadati</taxon>
        <taxon>Spirochaetota</taxon>
        <taxon>Spirochaetia</taxon>
        <taxon>Spirochaetales</taxon>
        <taxon>Treponemataceae</taxon>
        <taxon>Treponema</taxon>
    </lineage>
</organism>
<evidence type="ECO:0000313" key="2">
    <source>
        <dbReference type="Proteomes" id="UP000518887"/>
    </source>
</evidence>
<proteinExistence type="predicted"/>
<accession>A0A7W8G6F1</accession>
<dbReference type="Proteomes" id="UP000518887">
    <property type="component" value="Unassembled WGS sequence"/>
</dbReference>
<dbReference type="EMBL" id="JACHFQ010000001">
    <property type="protein sequence ID" value="MBB5224680.1"/>
    <property type="molecule type" value="Genomic_DNA"/>
</dbReference>
<dbReference type="RefSeq" id="WP_184656288.1">
    <property type="nucleotide sequence ID" value="NZ_JACHFQ010000001.1"/>
</dbReference>
<gene>
    <name evidence="1" type="ORF">HNP76_000020</name>
</gene>
<sequence length="253" mass="27286">MGKMILFAGKEFPAGNDMASGASFQGRKVIATSIALPAEKEGEGENNGEVQKAGGILLVNWNRASALSCRSLALKCENEGGIDEAVLVFDEFYLATKYRDVDNNAQILEELVASYQYLAQELIARFNRQPNRMRKLVFLYKSNYSLADGINSSTVRASGIELSNPLIAAAAGAFQAYAENLAARLAAGANITPILVSCDSQNDLSKRDSSLSVWLCEYMDSIDALKKPLSPKQKVSWVKAGAKNPSGFGILGF</sequence>
<evidence type="ECO:0000313" key="1">
    <source>
        <dbReference type="EMBL" id="MBB5224680.1"/>
    </source>
</evidence>
<reference evidence="1 2" key="1">
    <citation type="submission" date="2020-08" db="EMBL/GenBank/DDBJ databases">
        <title>Genomic Encyclopedia of Type Strains, Phase IV (KMG-IV): sequencing the most valuable type-strain genomes for metagenomic binning, comparative biology and taxonomic classification.</title>
        <authorList>
            <person name="Goeker M."/>
        </authorList>
    </citation>
    <scope>NUCLEOTIDE SEQUENCE [LARGE SCALE GENOMIC DNA]</scope>
    <source>
        <strain evidence="1 2">DSM 103462</strain>
    </source>
</reference>
<name>A0A7W8G6F1_9SPIR</name>